<keyword evidence="5 8" id="KW-0067">ATP-binding</keyword>
<feature type="compositionally biased region" description="Low complexity" evidence="9">
    <location>
        <begin position="976"/>
        <end position="986"/>
    </location>
</feature>
<dbReference type="SUPFAM" id="SSF56112">
    <property type="entry name" value="Protein kinase-like (PK-like)"/>
    <property type="match status" value="1"/>
</dbReference>
<dbReference type="InterPro" id="IPR017441">
    <property type="entry name" value="Protein_kinase_ATP_BS"/>
</dbReference>
<feature type="region of interest" description="Disordered" evidence="9">
    <location>
        <begin position="882"/>
        <end position="1181"/>
    </location>
</feature>
<evidence type="ECO:0000256" key="4">
    <source>
        <dbReference type="ARBA" id="ARBA00022777"/>
    </source>
</evidence>
<evidence type="ECO:0000256" key="7">
    <source>
        <dbReference type="ARBA" id="ARBA00048130"/>
    </source>
</evidence>
<evidence type="ECO:0000256" key="9">
    <source>
        <dbReference type="SAM" id="MobiDB-lite"/>
    </source>
</evidence>
<dbReference type="EC" id="2.7.11.24" evidence="1"/>
<dbReference type="PROSITE" id="PS00107">
    <property type="entry name" value="PROTEIN_KINASE_ATP"/>
    <property type="match status" value="1"/>
</dbReference>
<sequence>MYQNGQRDATRPFHVPPPPPPMSPPPSVGINNMMTIPPPPPRYPSAPGTAGGVLLPPPPGPPPNNSFPSSALPPPSALGSAPWHGAWGRAYDGRTTFNIPPPPPGGGGATVLQAYNPKLHAQALAAANAATSSGATLTVPPPPPPSEQMSATYIPQGDTYGEGVGIPGLGLADDISFGWSAGGQLESATATPLDETSGRDRLYAAAIAQRGSSTTSNATSTSSVPPELAAQWPLDKVLAWLHANNFSKEWQETFKFLNLYGVKFLELGSSHGGRGNFGMMHQQVYPRLWQECQNSGTPWEQPKEREEGKRMRRLIRAIVTGKPVETSKTSAGHSRKESATTAAVPNTGAESGGSPNTPIKTPGPGFGGRRFSQSRPTNTPILVNTMGSESNHRSVLKNIDIDSARRHSPSLSESGEAVTFRGPTLGRDSLSGSPNLQSGLFPSSVAGNASASPHGSRFGHRSRNSTDSVSSNAAIYGSGVPADAAAMLKSGLNIADAVNAIRGSDRRYGQDGGRPSPQESGDRSAGTDPPGSAKGTNSFLSFLSRKKKPDDQESPPSPGLGVKPHSLGSRPGNDSEALLDRPGSMHDHVYAASIRARRAGGPRVYVLATADCWNYRMLDVTDVDSSSELRQLVCINLGLPESEGAQIYMTELGKFEHDGDPLDDTKLMATKKLKADAAGSLKLFVRPGQLPVPLDEHTYAKLNGQRQRSSSSPPTSRQNTLTGRERDEKMLTTEAIEYRAEQLRKQQEYLAKRRQVAEARESSPSAETPYGIVGRNVDFDQPRISPYEDRKMDTLLPQRKPPAPPGDPSPTLIKANSLSKKMGHGARSSLGSVDGGHQKRASSDLRDETAFERQKKRPVMPNPAGGIHGLLVGMGGRMGGIGLPAAGGQRPLSPSRVSSVPVTTSEFGERGKGAMSTVDFGQRSRSGSGGGSPKIGPVPGSPGSTTWSSKNVPFVVPDYSPGGTPGPARASDDDASGAAGAGSDRSLLGTEAKTGPAARAPSPGDVSPSSRRRPSHSFSSAAANKRKSHGPDTDFEDNDVRFSQSSTFIAKQKAADEDSGDDSDDGLFAIPISARSSAAIKGKASAANGDGEPDGSGKRPSLRVNTKRSKKTLSVAFTSPQSSAGARTPADDEDDGTSARSSQRRTPGTPGSEGWESEDRDSKLGRRKSFIEKDVWANRPPTDALINNLEDFFPNVDVDQPVLEDGVDQEMPPSPIAEGDETQPEKSGGQAPALPPMPPLPAGLSSSNRVSSIYNESDTLGSDESTLKALESRPVSMQTLASRSLRRSGGLGRMKSIREVARGAHEANKRFTQTSAQINAQAATAGANRNTSLMRRKSTKMFNANIVQIRPERGSLNMAMGLTTIPQDSLPTQNNRDSIPKRQTTFRWFKGQLIGKGTFGRVYLGMNATTGEFLAVKEVEVNPKAAQGDKKKMQELVAALDQEIDTMQHLDHVNIVQYLGCERKETSISIFLEYISGGSIGSCLRKHGKFEEPVVASLTRQTLSGLAYLHREGILHRDLKADNILLDLDGTCKISDFGISKKTDNIYGNDKTNSMQGSVFWMAPEVIRSQGEGYSAKVDIWSLGCVVLEMFAGRRPWSKEEAVGAIYKIANGETPPIPDDIREEISPIAIAFMLDCFTVNPSERPTADVLLSQHPFCELDPNYSFLDTDLYAKIRGTY</sequence>
<dbReference type="Gene3D" id="1.10.510.10">
    <property type="entry name" value="Transferase(Phosphotransferase) domain 1"/>
    <property type="match status" value="1"/>
</dbReference>
<dbReference type="InterPro" id="IPR008271">
    <property type="entry name" value="Ser/Thr_kinase_AS"/>
</dbReference>
<dbReference type="EMBL" id="BAAFSV010000004">
    <property type="protein sequence ID" value="GAB1317515.1"/>
    <property type="molecule type" value="Genomic_DNA"/>
</dbReference>
<feature type="region of interest" description="Disordered" evidence="9">
    <location>
        <begin position="755"/>
        <end position="864"/>
    </location>
</feature>
<evidence type="ECO:0000256" key="5">
    <source>
        <dbReference type="ARBA" id="ARBA00022840"/>
    </source>
</evidence>
<evidence type="ECO:0000313" key="12">
    <source>
        <dbReference type="Proteomes" id="UP001628179"/>
    </source>
</evidence>
<feature type="compositionally biased region" description="Basic and acidic residues" evidence="9">
    <location>
        <begin position="1160"/>
        <end position="1176"/>
    </location>
</feature>
<proteinExistence type="predicted"/>
<dbReference type="PANTHER" id="PTHR48016:SF48">
    <property type="entry name" value="SERINE_THREONINE-PROTEIN KINASE BCK1_SLK1_SSP31"/>
    <property type="match status" value="1"/>
</dbReference>
<evidence type="ECO:0000256" key="8">
    <source>
        <dbReference type="PROSITE-ProRule" id="PRU10141"/>
    </source>
</evidence>
<evidence type="ECO:0000259" key="10">
    <source>
        <dbReference type="PROSITE" id="PS50011"/>
    </source>
</evidence>
<feature type="binding site" evidence="8">
    <location>
        <position position="1417"/>
    </location>
    <ligand>
        <name>ATP</name>
        <dbReference type="ChEBI" id="CHEBI:30616"/>
    </ligand>
</feature>
<organism evidence="11 12">
    <name type="scientific">Madurella fahalii</name>
    <dbReference type="NCBI Taxonomy" id="1157608"/>
    <lineage>
        <taxon>Eukaryota</taxon>
        <taxon>Fungi</taxon>
        <taxon>Dikarya</taxon>
        <taxon>Ascomycota</taxon>
        <taxon>Pezizomycotina</taxon>
        <taxon>Sordariomycetes</taxon>
        <taxon>Sordariomycetidae</taxon>
        <taxon>Sordariales</taxon>
        <taxon>Sordariales incertae sedis</taxon>
        <taxon>Madurella</taxon>
    </lineage>
</organism>
<reference evidence="11 12" key="1">
    <citation type="submission" date="2024-09" db="EMBL/GenBank/DDBJ databases">
        <title>Itraconazole resistance in Madurella fahalii resulting from another homologue of gene encoding cytochrome P450 14-alpha sterol demethylase (CYP51).</title>
        <authorList>
            <person name="Yoshioka I."/>
            <person name="Fahal A.H."/>
            <person name="Kaneko S."/>
            <person name="Yaguchi T."/>
        </authorList>
    </citation>
    <scope>NUCLEOTIDE SEQUENCE [LARGE SCALE GENOMIC DNA]</scope>
    <source>
        <strain evidence="11 12">IFM 68171</strain>
    </source>
</reference>
<dbReference type="InterPro" id="IPR050538">
    <property type="entry name" value="MAP_kinase_kinase_kinase"/>
</dbReference>
<feature type="domain" description="Protein kinase" evidence="10">
    <location>
        <begin position="1388"/>
        <end position="1657"/>
    </location>
</feature>
<dbReference type="InterPro" id="IPR011009">
    <property type="entry name" value="Kinase-like_dom_sf"/>
</dbReference>
<evidence type="ECO:0000256" key="3">
    <source>
        <dbReference type="ARBA" id="ARBA00022741"/>
    </source>
</evidence>
<evidence type="ECO:0000256" key="6">
    <source>
        <dbReference type="ARBA" id="ARBA00047919"/>
    </source>
</evidence>
<keyword evidence="3 8" id="KW-0547">Nucleotide-binding</keyword>
<feature type="compositionally biased region" description="Polar residues" evidence="9">
    <location>
        <begin position="371"/>
        <end position="389"/>
    </location>
</feature>
<dbReference type="PANTHER" id="PTHR48016">
    <property type="entry name" value="MAP KINASE KINASE KINASE SSK2-RELATED-RELATED"/>
    <property type="match status" value="1"/>
</dbReference>
<comment type="catalytic activity">
    <reaction evidence="7">
        <text>L-seryl-[protein] + ATP = O-phospho-L-seryl-[protein] + ADP + H(+)</text>
        <dbReference type="Rhea" id="RHEA:17989"/>
        <dbReference type="Rhea" id="RHEA-COMP:9863"/>
        <dbReference type="Rhea" id="RHEA-COMP:11604"/>
        <dbReference type="ChEBI" id="CHEBI:15378"/>
        <dbReference type="ChEBI" id="CHEBI:29999"/>
        <dbReference type="ChEBI" id="CHEBI:30616"/>
        <dbReference type="ChEBI" id="CHEBI:83421"/>
        <dbReference type="ChEBI" id="CHEBI:456216"/>
        <dbReference type="EC" id="2.7.11.24"/>
    </reaction>
    <physiologicalReaction direction="left-to-right" evidence="7">
        <dbReference type="Rhea" id="RHEA:17990"/>
    </physiologicalReaction>
</comment>
<feature type="compositionally biased region" description="Low complexity" evidence="9">
    <location>
        <begin position="1069"/>
        <end position="1087"/>
    </location>
</feature>
<dbReference type="Pfam" id="PF00069">
    <property type="entry name" value="Pkinase"/>
    <property type="match status" value="1"/>
</dbReference>
<dbReference type="GO" id="GO:0016301">
    <property type="term" value="F:kinase activity"/>
    <property type="evidence" value="ECO:0007669"/>
    <property type="project" value="UniProtKB-KW"/>
</dbReference>
<feature type="compositionally biased region" description="Low complexity" evidence="9">
    <location>
        <begin position="934"/>
        <end position="944"/>
    </location>
</feature>
<feature type="region of interest" description="Disordered" evidence="9">
    <location>
        <begin position="702"/>
        <end position="729"/>
    </location>
</feature>
<dbReference type="RefSeq" id="XP_070919246.1">
    <property type="nucleotide sequence ID" value="XM_071063145.1"/>
</dbReference>
<accession>A0ABQ0GII7</accession>
<feature type="region of interest" description="Disordered" evidence="9">
    <location>
        <begin position="504"/>
        <end position="583"/>
    </location>
</feature>
<feature type="region of interest" description="Disordered" evidence="9">
    <location>
        <begin position="322"/>
        <end position="391"/>
    </location>
</feature>
<feature type="compositionally biased region" description="Low complexity" evidence="9">
    <location>
        <begin position="45"/>
        <end position="54"/>
    </location>
</feature>
<protein>
    <recommendedName>
        <fullName evidence="1">mitogen-activated protein kinase</fullName>
        <ecNumber evidence="1">2.7.11.24</ecNumber>
    </recommendedName>
</protein>
<dbReference type="GeneID" id="98178468"/>
<feature type="region of interest" description="Disordered" evidence="9">
    <location>
        <begin position="1205"/>
        <end position="1248"/>
    </location>
</feature>
<feature type="compositionally biased region" description="Low complexity" evidence="9">
    <location>
        <begin position="705"/>
        <end position="718"/>
    </location>
</feature>
<comment type="catalytic activity">
    <reaction evidence="6">
        <text>L-threonyl-[protein] + ATP = O-phospho-L-threonyl-[protein] + ADP + H(+)</text>
        <dbReference type="Rhea" id="RHEA:46608"/>
        <dbReference type="Rhea" id="RHEA-COMP:11060"/>
        <dbReference type="Rhea" id="RHEA-COMP:11605"/>
        <dbReference type="ChEBI" id="CHEBI:15378"/>
        <dbReference type="ChEBI" id="CHEBI:30013"/>
        <dbReference type="ChEBI" id="CHEBI:30616"/>
        <dbReference type="ChEBI" id="CHEBI:61977"/>
        <dbReference type="ChEBI" id="CHEBI:456216"/>
        <dbReference type="EC" id="2.7.11.24"/>
    </reaction>
    <physiologicalReaction direction="left-to-right" evidence="6">
        <dbReference type="Rhea" id="RHEA:46609"/>
    </physiologicalReaction>
</comment>
<keyword evidence="12" id="KW-1185">Reference proteome</keyword>
<evidence type="ECO:0000313" key="11">
    <source>
        <dbReference type="EMBL" id="GAB1317515.1"/>
    </source>
</evidence>
<name>A0ABQ0GII7_9PEZI</name>
<comment type="caution">
    <text evidence="11">The sequence shown here is derived from an EMBL/GenBank/DDBJ whole genome shotgun (WGS) entry which is preliminary data.</text>
</comment>
<feature type="compositionally biased region" description="Low complexity" evidence="9">
    <location>
        <begin position="883"/>
        <end position="905"/>
    </location>
</feature>
<gene>
    <name evidence="11" type="primary">BCK1</name>
    <name evidence="11" type="ORF">MFIFM68171_07725</name>
</gene>
<feature type="region of interest" description="Disordered" evidence="9">
    <location>
        <begin position="1270"/>
        <end position="1294"/>
    </location>
</feature>
<feature type="compositionally biased region" description="Pro residues" evidence="9">
    <location>
        <begin position="799"/>
        <end position="808"/>
    </location>
</feature>
<evidence type="ECO:0000256" key="2">
    <source>
        <dbReference type="ARBA" id="ARBA00022679"/>
    </source>
</evidence>
<feature type="compositionally biased region" description="Pro residues" evidence="9">
    <location>
        <begin position="55"/>
        <end position="76"/>
    </location>
</feature>
<feature type="compositionally biased region" description="Basic and acidic residues" evidence="9">
    <location>
        <begin position="841"/>
        <end position="853"/>
    </location>
</feature>
<feature type="compositionally biased region" description="Basic and acidic residues" evidence="9">
    <location>
        <begin position="777"/>
        <end position="793"/>
    </location>
</feature>
<keyword evidence="2" id="KW-0808">Transferase</keyword>
<dbReference type="PROSITE" id="PS00108">
    <property type="entry name" value="PROTEIN_KINASE_ST"/>
    <property type="match status" value="1"/>
</dbReference>
<feature type="region of interest" description="Disordered" evidence="9">
    <location>
        <begin position="1"/>
        <end position="80"/>
    </location>
</feature>
<dbReference type="SMART" id="SM00220">
    <property type="entry name" value="S_TKc"/>
    <property type="match status" value="1"/>
</dbReference>
<evidence type="ECO:0000256" key="1">
    <source>
        <dbReference type="ARBA" id="ARBA00012411"/>
    </source>
</evidence>
<keyword evidence="4 11" id="KW-0418">Kinase</keyword>
<feature type="region of interest" description="Disordered" evidence="9">
    <location>
        <begin position="405"/>
        <end position="470"/>
    </location>
</feature>
<feature type="compositionally biased region" description="Polar residues" evidence="9">
    <location>
        <begin position="1115"/>
        <end position="1125"/>
    </location>
</feature>
<dbReference type="Proteomes" id="UP001628179">
    <property type="component" value="Unassembled WGS sequence"/>
</dbReference>
<feature type="compositionally biased region" description="Pro residues" evidence="9">
    <location>
        <begin position="14"/>
        <end position="27"/>
    </location>
</feature>
<feature type="compositionally biased region" description="Polar residues" evidence="9">
    <location>
        <begin position="430"/>
        <end position="453"/>
    </location>
</feature>
<dbReference type="InterPro" id="IPR000719">
    <property type="entry name" value="Prot_kinase_dom"/>
</dbReference>
<dbReference type="PROSITE" id="PS50011">
    <property type="entry name" value="PROTEIN_KINASE_DOM"/>
    <property type="match status" value="1"/>
</dbReference>